<dbReference type="Proteomes" id="UP000558113">
    <property type="component" value="Unassembled WGS sequence"/>
</dbReference>
<feature type="transmembrane region" description="Helical" evidence="13">
    <location>
        <begin position="178"/>
        <end position="196"/>
    </location>
</feature>
<feature type="transmembrane region" description="Helical" evidence="13">
    <location>
        <begin position="150"/>
        <end position="166"/>
    </location>
</feature>
<sequence length="283" mass="30929">MYVIASLLVLASGLTHAVWNLFTKQSRNKNEFLWLIMALSCAVLLPSTVWELATASIPPKGYGLLLLSFFFQGMYAILLSKTYDSSDLSQVYPIMRGTGTLLIPVIGVVFLQESLSAWRWAGLVCILAGFYKLSGLSIRRSMDPALRKSILLAFSVGLCTTGYVFIDKFNLDYISPLALLEVANLGFMAALTPAVLRSRQLVGEWRSNWPVLILGSVLNPGSYLLFLVAMQFAPIAQISPIREVGIVFATFLGIAVLKEKQGKARIVSSIVIAFGIIVISVLG</sequence>
<keyword evidence="3" id="KW-1003">Cell membrane</keyword>
<feature type="transmembrane region" description="Helical" evidence="13">
    <location>
        <begin position="264"/>
        <end position="282"/>
    </location>
</feature>
<evidence type="ECO:0000256" key="5">
    <source>
        <dbReference type="ARBA" id="ARBA00022519"/>
    </source>
</evidence>
<dbReference type="InterPro" id="IPR037185">
    <property type="entry name" value="EmrE-like"/>
</dbReference>
<keyword evidence="7 12" id="KW-0812">Transmembrane</keyword>
<feature type="transmembrane region" description="Helical" evidence="13">
    <location>
        <begin position="208"/>
        <end position="233"/>
    </location>
</feature>
<dbReference type="EMBL" id="JAAAMU010000014">
    <property type="protein sequence ID" value="NBC71849.1"/>
    <property type="molecule type" value="Genomic_DNA"/>
</dbReference>
<keyword evidence="4" id="KW-0444">Lipid biosynthesis</keyword>
<comment type="caution">
    <text evidence="15">The sequence shown here is derived from an EMBL/GenBank/DDBJ whole genome shotgun (WGS) entry which is preliminary data.</text>
</comment>
<dbReference type="GO" id="GO:0005886">
    <property type="term" value="C:plasma membrane"/>
    <property type="evidence" value="ECO:0007669"/>
    <property type="project" value="UniProtKB-SubCell"/>
</dbReference>
<evidence type="ECO:0000256" key="9">
    <source>
        <dbReference type="ARBA" id="ARBA00022989"/>
    </source>
</evidence>
<dbReference type="Pfam" id="PF00893">
    <property type="entry name" value="Multi_Drug_Res"/>
    <property type="match status" value="1"/>
</dbReference>
<feature type="domain" description="EamA" evidence="14">
    <location>
        <begin position="148"/>
        <end position="280"/>
    </location>
</feature>
<comment type="subcellular location">
    <subcellularLocation>
        <location evidence="1 12">Cell membrane</location>
        <topology evidence="1 12">Multi-pass membrane protein</topology>
    </subcellularLocation>
</comment>
<accession>A0A7X4YUS9</accession>
<evidence type="ECO:0000256" key="4">
    <source>
        <dbReference type="ARBA" id="ARBA00022516"/>
    </source>
</evidence>
<feature type="transmembrane region" description="Helical" evidence="13">
    <location>
        <begin position="239"/>
        <end position="257"/>
    </location>
</feature>
<evidence type="ECO:0000256" key="6">
    <source>
        <dbReference type="ARBA" id="ARBA00022556"/>
    </source>
</evidence>
<dbReference type="AlphaFoldDB" id="A0A7X4YUS9"/>
<evidence type="ECO:0000256" key="1">
    <source>
        <dbReference type="ARBA" id="ARBA00004651"/>
    </source>
</evidence>
<dbReference type="InterPro" id="IPR045324">
    <property type="entry name" value="Small_multidrug_res"/>
</dbReference>
<protein>
    <submittedName>
        <fullName evidence="15">EamA family transporter</fullName>
    </submittedName>
</protein>
<comment type="similarity">
    <text evidence="2">Belongs to the EamA transporter family.</text>
</comment>
<evidence type="ECO:0000256" key="11">
    <source>
        <dbReference type="ARBA" id="ARBA00023136"/>
    </source>
</evidence>
<reference evidence="15 16" key="1">
    <citation type="submission" date="2020-01" db="EMBL/GenBank/DDBJ databases">
        <title>Paenibacillus soybeanensis sp. nov. isolated from the nodules of soybean (Glycine max(L.) Merr).</title>
        <authorList>
            <person name="Wang H."/>
        </authorList>
    </citation>
    <scope>NUCLEOTIDE SEQUENCE [LARGE SCALE GENOMIC DNA]</scope>
    <source>
        <strain evidence="15 16">DSM 23054</strain>
    </source>
</reference>
<feature type="transmembrane region" description="Helical" evidence="13">
    <location>
        <begin position="91"/>
        <end position="111"/>
    </location>
</feature>
<proteinExistence type="inferred from homology"/>
<keyword evidence="11 13" id="KW-0472">Membrane</keyword>
<evidence type="ECO:0000256" key="3">
    <source>
        <dbReference type="ARBA" id="ARBA00022475"/>
    </source>
</evidence>
<evidence type="ECO:0000313" key="16">
    <source>
        <dbReference type="Proteomes" id="UP000558113"/>
    </source>
</evidence>
<feature type="transmembrane region" description="Helical" evidence="13">
    <location>
        <begin position="32"/>
        <end position="50"/>
    </location>
</feature>
<dbReference type="SUPFAM" id="SSF103481">
    <property type="entry name" value="Multidrug resistance efflux transporter EmrE"/>
    <property type="match status" value="2"/>
</dbReference>
<keyword evidence="6" id="KW-0441">Lipid A biosynthesis</keyword>
<keyword evidence="9 13" id="KW-1133">Transmembrane helix</keyword>
<evidence type="ECO:0000256" key="10">
    <source>
        <dbReference type="ARBA" id="ARBA00023098"/>
    </source>
</evidence>
<dbReference type="InterPro" id="IPR000390">
    <property type="entry name" value="Small_drug/metabolite_transptr"/>
</dbReference>
<feature type="transmembrane region" description="Helical" evidence="13">
    <location>
        <begin position="6"/>
        <end position="23"/>
    </location>
</feature>
<evidence type="ECO:0000256" key="8">
    <source>
        <dbReference type="ARBA" id="ARBA00022985"/>
    </source>
</evidence>
<comment type="similarity">
    <text evidence="12">Belongs to the drug/metabolite transporter (DMT) superfamily. Small multidrug resistance (SMR) (TC 2.A.7.1) family.</text>
</comment>
<feature type="transmembrane region" description="Helical" evidence="13">
    <location>
        <begin position="62"/>
        <end position="79"/>
    </location>
</feature>
<organism evidence="15 16">
    <name type="scientific">Paenibacillus sacheonensis</name>
    <dbReference type="NCBI Taxonomy" id="742054"/>
    <lineage>
        <taxon>Bacteria</taxon>
        <taxon>Bacillati</taxon>
        <taxon>Bacillota</taxon>
        <taxon>Bacilli</taxon>
        <taxon>Bacillales</taxon>
        <taxon>Paenibacillaceae</taxon>
        <taxon>Paenibacillus</taxon>
    </lineage>
</organism>
<dbReference type="Pfam" id="PF00892">
    <property type="entry name" value="EamA"/>
    <property type="match status" value="1"/>
</dbReference>
<keyword evidence="8" id="KW-0448">Lipopolysaccharide biosynthesis</keyword>
<name>A0A7X4YUS9_9BACL</name>
<dbReference type="Gene3D" id="1.10.3730.20">
    <property type="match status" value="2"/>
</dbReference>
<keyword evidence="16" id="KW-1185">Reference proteome</keyword>
<dbReference type="PANTHER" id="PTHR30561">
    <property type="entry name" value="SMR FAMILY PROTON-DEPENDENT DRUG EFFLUX TRANSPORTER SUGE"/>
    <property type="match status" value="1"/>
</dbReference>
<dbReference type="InterPro" id="IPR000620">
    <property type="entry name" value="EamA_dom"/>
</dbReference>
<evidence type="ECO:0000259" key="14">
    <source>
        <dbReference type="Pfam" id="PF00892"/>
    </source>
</evidence>
<dbReference type="RefSeq" id="WP_161702219.1">
    <property type="nucleotide sequence ID" value="NZ_JAAAMU010000014.1"/>
</dbReference>
<evidence type="ECO:0000256" key="7">
    <source>
        <dbReference type="ARBA" id="ARBA00022692"/>
    </source>
</evidence>
<keyword evidence="5" id="KW-0997">Cell inner membrane</keyword>
<feature type="transmembrane region" description="Helical" evidence="13">
    <location>
        <begin position="117"/>
        <end position="138"/>
    </location>
</feature>
<dbReference type="GO" id="GO:0009103">
    <property type="term" value="P:lipopolysaccharide biosynthetic process"/>
    <property type="evidence" value="ECO:0007669"/>
    <property type="project" value="UniProtKB-KW"/>
</dbReference>
<evidence type="ECO:0000256" key="2">
    <source>
        <dbReference type="ARBA" id="ARBA00007362"/>
    </source>
</evidence>
<keyword evidence="10" id="KW-0443">Lipid metabolism</keyword>
<evidence type="ECO:0000256" key="13">
    <source>
        <dbReference type="SAM" id="Phobius"/>
    </source>
</evidence>
<dbReference type="PANTHER" id="PTHR30561:SF9">
    <property type="entry name" value="4-AMINO-4-DEOXY-L-ARABINOSE-PHOSPHOUNDECAPRENOL FLIPPASE SUBUNIT ARNF-RELATED"/>
    <property type="match status" value="1"/>
</dbReference>
<dbReference type="GO" id="GO:0022857">
    <property type="term" value="F:transmembrane transporter activity"/>
    <property type="evidence" value="ECO:0007669"/>
    <property type="project" value="InterPro"/>
</dbReference>
<dbReference type="OrthoDB" id="157232at2"/>
<evidence type="ECO:0000313" key="15">
    <source>
        <dbReference type="EMBL" id="NBC71849.1"/>
    </source>
</evidence>
<evidence type="ECO:0000256" key="12">
    <source>
        <dbReference type="RuleBase" id="RU003942"/>
    </source>
</evidence>
<gene>
    <name evidence="15" type="ORF">GT003_22870</name>
</gene>